<evidence type="ECO:0000313" key="2">
    <source>
        <dbReference type="Proteomes" id="UP000377595"/>
    </source>
</evidence>
<dbReference type="Proteomes" id="UP000377595">
    <property type="component" value="Unassembled WGS sequence"/>
</dbReference>
<protein>
    <submittedName>
        <fullName evidence="1">Uncharacterized protein</fullName>
    </submittedName>
</protein>
<accession>A0A5M3XMN0</accession>
<sequence>MAAAMGALIKGKKFDQRYDSAGKVTCSWGKAVPTAAVTIALPSAPPTYKDFPVVEVPELTALGVEAQSGGTEIAVGERSLYNQAFVVIAPQFRLTVDQTSEERRDDDLREAAVALTTWLMS</sequence>
<dbReference type="AlphaFoldDB" id="A0A5M3XMN0"/>
<dbReference type="EMBL" id="BLAF01000012">
    <property type="protein sequence ID" value="GES19438.1"/>
    <property type="molecule type" value="Genomic_DNA"/>
</dbReference>
<reference evidence="1 2" key="1">
    <citation type="submission" date="2019-10" db="EMBL/GenBank/DDBJ databases">
        <title>Whole genome shotgun sequence of Acrocarpospora pleiomorpha NBRC 16267.</title>
        <authorList>
            <person name="Ichikawa N."/>
            <person name="Kimura A."/>
            <person name="Kitahashi Y."/>
            <person name="Komaki H."/>
            <person name="Oguchi A."/>
        </authorList>
    </citation>
    <scope>NUCLEOTIDE SEQUENCE [LARGE SCALE GENOMIC DNA]</scope>
    <source>
        <strain evidence="1 2">NBRC 16267</strain>
    </source>
</reference>
<name>A0A5M3XMN0_9ACTN</name>
<proteinExistence type="predicted"/>
<comment type="caution">
    <text evidence="1">The sequence shown here is derived from an EMBL/GenBank/DDBJ whole genome shotgun (WGS) entry which is preliminary data.</text>
</comment>
<organism evidence="1 2">
    <name type="scientific">Acrocarpospora pleiomorpha</name>
    <dbReference type="NCBI Taxonomy" id="90975"/>
    <lineage>
        <taxon>Bacteria</taxon>
        <taxon>Bacillati</taxon>
        <taxon>Actinomycetota</taxon>
        <taxon>Actinomycetes</taxon>
        <taxon>Streptosporangiales</taxon>
        <taxon>Streptosporangiaceae</taxon>
        <taxon>Acrocarpospora</taxon>
    </lineage>
</organism>
<evidence type="ECO:0000313" key="1">
    <source>
        <dbReference type="EMBL" id="GES19438.1"/>
    </source>
</evidence>
<gene>
    <name evidence="1" type="ORF">Aple_023340</name>
</gene>
<keyword evidence="2" id="KW-1185">Reference proteome</keyword>
<dbReference type="RefSeq" id="WP_155344537.1">
    <property type="nucleotide sequence ID" value="NZ_BAAAHM010000022.1"/>
</dbReference>
<dbReference type="OrthoDB" id="3536833at2"/>